<evidence type="ECO:0000313" key="7">
    <source>
        <dbReference type="Proteomes" id="UP000297716"/>
    </source>
</evidence>
<reference evidence="6 7" key="1">
    <citation type="submission" date="2019-03" db="EMBL/GenBank/DDBJ databases">
        <title>Draft genome sequence of Xylaria hypoxylon DSM 108379, a ubiquitous saprotrophic-parasitic fungi on hardwood.</title>
        <authorList>
            <person name="Buettner E."/>
            <person name="Leonhardt S."/>
            <person name="Gebauer A.M."/>
            <person name="Liers C."/>
            <person name="Hofrichter M."/>
            <person name="Kellner H."/>
        </authorList>
    </citation>
    <scope>NUCLEOTIDE SEQUENCE [LARGE SCALE GENOMIC DNA]</scope>
    <source>
        <strain evidence="6 7">DSM 108379</strain>
    </source>
</reference>
<evidence type="ECO:0000256" key="3">
    <source>
        <dbReference type="ARBA" id="ARBA00022777"/>
    </source>
</evidence>
<dbReference type="InterPro" id="IPR000850">
    <property type="entry name" value="Adenylat/UMP-CMP_kin"/>
</dbReference>
<comment type="similarity">
    <text evidence="4">Belongs to the adenylate kinase family.</text>
</comment>
<dbReference type="STRING" id="37992.A0A4Z0ZCX2"/>
<accession>A0A4Z0ZCX2</accession>
<keyword evidence="7" id="KW-1185">Reference proteome</keyword>
<dbReference type="Pfam" id="PF00406">
    <property type="entry name" value="ADK"/>
    <property type="match status" value="1"/>
</dbReference>
<dbReference type="CDD" id="cd01428">
    <property type="entry name" value="ADK"/>
    <property type="match status" value="1"/>
</dbReference>
<dbReference type="GO" id="GO:0019205">
    <property type="term" value="F:nucleobase-containing compound kinase activity"/>
    <property type="evidence" value="ECO:0007669"/>
    <property type="project" value="InterPro"/>
</dbReference>
<dbReference type="PRINTS" id="PR00094">
    <property type="entry name" value="ADENYLTKNASE"/>
</dbReference>
<name>A0A4Z0ZCX2_9PEZI</name>
<evidence type="ECO:0000256" key="4">
    <source>
        <dbReference type="RuleBase" id="RU003330"/>
    </source>
</evidence>
<comment type="caution">
    <text evidence="6">The sequence shown here is derived from an EMBL/GenBank/DDBJ whole genome shotgun (WGS) entry which is preliminary data.</text>
</comment>
<evidence type="ECO:0000313" key="6">
    <source>
        <dbReference type="EMBL" id="TGJ86532.1"/>
    </source>
</evidence>
<dbReference type="OrthoDB" id="442176at2759"/>
<feature type="region of interest" description="Disordered" evidence="5">
    <location>
        <begin position="228"/>
        <end position="254"/>
    </location>
</feature>
<dbReference type="AlphaFoldDB" id="A0A4Z0ZCX2"/>
<evidence type="ECO:0000256" key="2">
    <source>
        <dbReference type="ARBA" id="ARBA00022741"/>
    </source>
</evidence>
<dbReference type="Proteomes" id="UP000297716">
    <property type="component" value="Unassembled WGS sequence"/>
</dbReference>
<proteinExistence type="inferred from homology"/>
<dbReference type="EMBL" id="SKBN01000026">
    <property type="protein sequence ID" value="TGJ86532.1"/>
    <property type="molecule type" value="Genomic_DNA"/>
</dbReference>
<keyword evidence="2" id="KW-0547">Nucleotide-binding</keyword>
<keyword evidence="3 4" id="KW-0418">Kinase</keyword>
<keyword evidence="1 4" id="KW-0808">Transferase</keyword>
<dbReference type="Gene3D" id="3.40.50.300">
    <property type="entry name" value="P-loop containing nucleotide triphosphate hydrolases"/>
    <property type="match status" value="1"/>
</dbReference>
<evidence type="ECO:0000256" key="1">
    <source>
        <dbReference type="ARBA" id="ARBA00022679"/>
    </source>
</evidence>
<dbReference type="PANTHER" id="PTHR23359">
    <property type="entry name" value="NUCLEOTIDE KINASE"/>
    <property type="match status" value="1"/>
</dbReference>
<organism evidence="6 7">
    <name type="scientific">Xylaria hypoxylon</name>
    <dbReference type="NCBI Taxonomy" id="37992"/>
    <lineage>
        <taxon>Eukaryota</taxon>
        <taxon>Fungi</taxon>
        <taxon>Dikarya</taxon>
        <taxon>Ascomycota</taxon>
        <taxon>Pezizomycotina</taxon>
        <taxon>Sordariomycetes</taxon>
        <taxon>Xylariomycetidae</taxon>
        <taxon>Xylariales</taxon>
        <taxon>Xylariaceae</taxon>
        <taxon>Xylaria</taxon>
    </lineage>
</organism>
<sequence length="254" mass="28622">MKLLSYIELNHKAIAPQQQTDKSIMDREIEAQWEPKTFKVVGLLGGPGSGKGTQCRLLSEAFKLDHISIGDVLRAELKREGSEHAAIIEQNMRAGTVGPKEVTIGILRSHMLEASQRGTELFVLDATPGFPRNLEQAQYFEETITPIEFVIVLECPDTVLVDRLLPRGRFDDNLENIRKRLRTFHETTSQVIAFYRDREKVKTIRADDSIKAVNDQLINLLEATERRTQGRGAPVAEPGSSINEIPGQYRDDSR</sequence>
<evidence type="ECO:0000256" key="5">
    <source>
        <dbReference type="SAM" id="MobiDB-lite"/>
    </source>
</evidence>
<dbReference type="InterPro" id="IPR027417">
    <property type="entry name" value="P-loop_NTPase"/>
</dbReference>
<dbReference type="HAMAP" id="MF_00235">
    <property type="entry name" value="Adenylate_kinase_Adk"/>
    <property type="match status" value="1"/>
</dbReference>
<gene>
    <name evidence="6" type="ORF">E0Z10_g2271</name>
</gene>
<protein>
    <submittedName>
        <fullName evidence="6">Uncharacterized protein</fullName>
    </submittedName>
</protein>
<dbReference type="GO" id="GO:0006139">
    <property type="term" value="P:nucleobase-containing compound metabolic process"/>
    <property type="evidence" value="ECO:0007669"/>
    <property type="project" value="InterPro"/>
</dbReference>
<dbReference type="GO" id="GO:0005524">
    <property type="term" value="F:ATP binding"/>
    <property type="evidence" value="ECO:0007669"/>
    <property type="project" value="InterPro"/>
</dbReference>
<dbReference type="SUPFAM" id="SSF52540">
    <property type="entry name" value="P-loop containing nucleoside triphosphate hydrolases"/>
    <property type="match status" value="1"/>
</dbReference>